<reference evidence="2 3" key="1">
    <citation type="submission" date="2019-11" db="EMBL/GenBank/DDBJ databases">
        <title>Winogradskyella ouciana sp. nov., isolated from the hadal seawater of the Mariana Trench.</title>
        <authorList>
            <person name="Liu R."/>
        </authorList>
    </citation>
    <scope>NUCLEOTIDE SEQUENCE [LARGE SCALE GENOMIC DNA]</scope>
    <source>
        <strain evidence="2 3">ZXX205</strain>
    </source>
</reference>
<dbReference type="GO" id="GO:0006313">
    <property type="term" value="P:DNA transposition"/>
    <property type="evidence" value="ECO:0007669"/>
    <property type="project" value="InterPro"/>
</dbReference>
<dbReference type="Gene3D" id="3.30.70.1290">
    <property type="entry name" value="Transposase IS200-like"/>
    <property type="match status" value="1"/>
</dbReference>
<keyword evidence="3" id="KW-1185">Reference proteome</keyword>
<dbReference type="EMBL" id="WJYA01000004">
    <property type="protein sequence ID" value="MTE26434.1"/>
    <property type="molecule type" value="Genomic_DNA"/>
</dbReference>
<dbReference type="Proteomes" id="UP000447545">
    <property type="component" value="Unassembled WGS sequence"/>
</dbReference>
<dbReference type="RefSeq" id="WP_155088257.1">
    <property type="nucleotide sequence ID" value="NZ_OZ260095.1"/>
</dbReference>
<organism evidence="2 3">
    <name type="scientific">Winogradskyella ouciana</name>
    <dbReference type="NCBI Taxonomy" id="2608631"/>
    <lineage>
        <taxon>Bacteria</taxon>
        <taxon>Pseudomonadati</taxon>
        <taxon>Bacteroidota</taxon>
        <taxon>Flavobacteriia</taxon>
        <taxon>Flavobacteriales</taxon>
        <taxon>Flavobacteriaceae</taxon>
        <taxon>Winogradskyella</taxon>
    </lineage>
</organism>
<dbReference type="SMART" id="SM01321">
    <property type="entry name" value="Y1_Tnp"/>
    <property type="match status" value="1"/>
</dbReference>
<evidence type="ECO:0000313" key="2">
    <source>
        <dbReference type="EMBL" id="MTE26434.1"/>
    </source>
</evidence>
<comment type="caution">
    <text evidence="2">The sequence shown here is derived from an EMBL/GenBank/DDBJ whole genome shotgun (WGS) entry which is preliminary data.</text>
</comment>
<evidence type="ECO:0000313" key="3">
    <source>
        <dbReference type="Proteomes" id="UP000447545"/>
    </source>
</evidence>
<feature type="domain" description="Transposase IS200-like" evidence="1">
    <location>
        <begin position="7"/>
        <end position="124"/>
    </location>
</feature>
<dbReference type="PANTHER" id="PTHR34322">
    <property type="entry name" value="TRANSPOSASE, Y1_TNP DOMAIN-CONTAINING"/>
    <property type="match status" value="1"/>
</dbReference>
<dbReference type="GO" id="GO:0004803">
    <property type="term" value="F:transposase activity"/>
    <property type="evidence" value="ECO:0007669"/>
    <property type="project" value="InterPro"/>
</dbReference>
<accession>A0A7K1GDB6</accession>
<dbReference type="PANTHER" id="PTHR34322:SF2">
    <property type="entry name" value="TRANSPOSASE IS200-LIKE DOMAIN-CONTAINING PROTEIN"/>
    <property type="match status" value="1"/>
</dbReference>
<dbReference type="SUPFAM" id="SSF143422">
    <property type="entry name" value="Transposase IS200-like"/>
    <property type="match status" value="1"/>
</dbReference>
<evidence type="ECO:0000259" key="1">
    <source>
        <dbReference type="SMART" id="SM01321"/>
    </source>
</evidence>
<proteinExistence type="predicted"/>
<dbReference type="AlphaFoldDB" id="A0A7K1GDB6"/>
<protein>
    <submittedName>
        <fullName evidence="2">Transposase</fullName>
    </submittedName>
</protein>
<dbReference type="GO" id="GO:0003677">
    <property type="term" value="F:DNA binding"/>
    <property type="evidence" value="ECO:0007669"/>
    <property type="project" value="InterPro"/>
</dbReference>
<dbReference type="InterPro" id="IPR002686">
    <property type="entry name" value="Transposase_17"/>
</dbReference>
<dbReference type="Pfam" id="PF01797">
    <property type="entry name" value="Y1_Tnp"/>
    <property type="match status" value="1"/>
</dbReference>
<name>A0A7K1GDB6_9FLAO</name>
<sequence>MKYEPIIKDSYYHIYNCGNNKEDIFIEERNYAYFLSLLKKHILPVAELLSYCLLKNHFHLLVKTKSNVEDKFISQAFSNCFNAYTKAINKAYGRTGSLFQDRFSRIKITDEEYLKSLIIYINNNAVHHGFTQDVSSYKYSSYQALVSDKPTLLSRTFIINLFENTENFSMVLHSKKEYY</sequence>
<gene>
    <name evidence="2" type="ORF">F1003_05750</name>
</gene>
<dbReference type="InterPro" id="IPR036515">
    <property type="entry name" value="Transposase_17_sf"/>
</dbReference>